<accession>A0A8R1DUC9</accession>
<keyword evidence="1" id="KW-0479">Metal-binding</keyword>
<comment type="subcellular location">
    <subcellularLocation>
        <location evidence="1">Nucleus</location>
    </subcellularLocation>
</comment>
<dbReference type="GO" id="GO:0046872">
    <property type="term" value="F:metal ion binding"/>
    <property type="evidence" value="ECO:0007669"/>
    <property type="project" value="UniProtKB-KW"/>
</dbReference>
<name>A0A8R1DUC9_CAEJA</name>
<dbReference type="EnsemblMetazoa" id="CJA11999b.1">
    <property type="protein sequence ID" value="CJA11999b.1"/>
    <property type="gene ID" value="WBGene00131203"/>
</dbReference>
<dbReference type="InterPro" id="IPR039039">
    <property type="entry name" value="RAI1-like_fam"/>
</dbReference>
<evidence type="ECO:0000313" key="3">
    <source>
        <dbReference type="Proteomes" id="UP000005237"/>
    </source>
</evidence>
<dbReference type="PANTHER" id="PTHR12395">
    <property type="entry name" value="DOM-3 RELATED"/>
    <property type="match status" value="1"/>
</dbReference>
<dbReference type="EC" id="3.6.1.-" evidence="1"/>
<comment type="cofactor">
    <cofactor evidence="1">
        <name>a divalent metal cation</name>
        <dbReference type="ChEBI" id="CHEBI:60240"/>
    </cofactor>
</comment>
<dbReference type="GO" id="GO:0110155">
    <property type="term" value="P:NAD-cap decapping"/>
    <property type="evidence" value="ECO:0007669"/>
    <property type="project" value="TreeGrafter"/>
</dbReference>
<protein>
    <recommendedName>
        <fullName evidence="1">Decapping nuclease</fullName>
        <ecNumber evidence="1">3.6.1.-</ecNumber>
    </recommendedName>
</protein>
<dbReference type="GO" id="GO:0000166">
    <property type="term" value="F:nucleotide binding"/>
    <property type="evidence" value="ECO:0007669"/>
    <property type="project" value="UniProtKB-KW"/>
</dbReference>
<comment type="similarity">
    <text evidence="1">Belongs to the DXO/Dom3Z family.</text>
</comment>
<comment type="function">
    <text evidence="1">Decapping enzyme for NAD-capped RNAs: specifically hydrolyzes the nicotinamide adenine dinucleotide (NAD) cap from a subset of RNAs by removing the entire NAD moiety from the 5'-end of an NAD-capped RNA.</text>
</comment>
<evidence type="ECO:0000313" key="2">
    <source>
        <dbReference type="EnsemblMetazoa" id="CJA11999b.1"/>
    </source>
</evidence>
<dbReference type="GO" id="GO:0003723">
    <property type="term" value="F:RNA binding"/>
    <property type="evidence" value="ECO:0007669"/>
    <property type="project" value="UniProtKB-KW"/>
</dbReference>
<keyword evidence="1" id="KW-0539">Nucleus</keyword>
<reference evidence="3" key="1">
    <citation type="submission" date="2010-08" db="EMBL/GenBank/DDBJ databases">
        <authorList>
            <consortium name="Caenorhabditis japonica Sequencing Consortium"/>
            <person name="Wilson R.K."/>
        </authorList>
    </citation>
    <scope>NUCLEOTIDE SEQUENCE [LARGE SCALE GENOMIC DNA]</scope>
    <source>
        <strain evidence="3">DF5081</strain>
    </source>
</reference>
<dbReference type="AlphaFoldDB" id="A0A8R1DUC9"/>
<organism evidence="2 3">
    <name type="scientific">Caenorhabditis japonica</name>
    <dbReference type="NCBI Taxonomy" id="281687"/>
    <lineage>
        <taxon>Eukaryota</taxon>
        <taxon>Metazoa</taxon>
        <taxon>Ecdysozoa</taxon>
        <taxon>Nematoda</taxon>
        <taxon>Chromadorea</taxon>
        <taxon>Rhabditida</taxon>
        <taxon>Rhabditina</taxon>
        <taxon>Rhabditomorpha</taxon>
        <taxon>Rhabditoidea</taxon>
        <taxon>Rhabditidae</taxon>
        <taxon>Peloderinae</taxon>
        <taxon>Caenorhabditis</taxon>
    </lineage>
</organism>
<keyword evidence="1" id="KW-0547">Nucleotide-binding</keyword>
<keyword evidence="1" id="KW-0540">Nuclease</keyword>
<dbReference type="GO" id="GO:0004518">
    <property type="term" value="F:nuclease activity"/>
    <property type="evidence" value="ECO:0007669"/>
    <property type="project" value="UniProtKB-KW"/>
</dbReference>
<dbReference type="Proteomes" id="UP000005237">
    <property type="component" value="Unassembled WGS sequence"/>
</dbReference>
<keyword evidence="1" id="KW-0378">Hydrolase</keyword>
<dbReference type="GO" id="GO:0005634">
    <property type="term" value="C:nucleus"/>
    <property type="evidence" value="ECO:0007669"/>
    <property type="project" value="UniProtKB-SubCell"/>
</dbReference>
<dbReference type="GO" id="GO:0000956">
    <property type="term" value="P:nuclear-transcribed mRNA catabolic process"/>
    <property type="evidence" value="ECO:0007669"/>
    <property type="project" value="TreeGrafter"/>
</dbReference>
<evidence type="ECO:0000256" key="1">
    <source>
        <dbReference type="RuleBase" id="RU367113"/>
    </source>
</evidence>
<proteinExistence type="inferred from homology"/>
<dbReference type="GO" id="GO:0005829">
    <property type="term" value="C:cytosol"/>
    <property type="evidence" value="ECO:0007669"/>
    <property type="project" value="TreeGrafter"/>
</dbReference>
<keyword evidence="3" id="KW-1185">Reference proteome</keyword>
<sequence>MPTIQPTNALSVEVVGYYKRDRESQIAIIKPNQFPEIKQSVMNEKFLRNHRILLEKNFTDEEVEHYMESLFNLLRTNRNLLDDVKFVTFRQIIANVASSNEDLVIQVVPYNERFFICWFESFPPCLEIPLAASKAFWREVTENSSKFQFNPFHKGVFKSMVELSDGSKEKVLYSAELDNYDARKHRFVEVKSTIFDRAEWLKVRGPFAYWQSRLSSVDKIVIGKTKVTHQNTKPFIVIEKISVSSTADLPLWIDQLSSTRTVEDGEQRCKQFLSAVQHFGDSAKVLRRTGGIWSVDECKMVSQDFIDVVLNYENNSG</sequence>
<reference evidence="2" key="2">
    <citation type="submission" date="2022-06" db="UniProtKB">
        <authorList>
            <consortium name="EnsemblMetazoa"/>
        </authorList>
    </citation>
    <scope>IDENTIFICATION</scope>
    <source>
        <strain evidence="2">DF5081</strain>
    </source>
</reference>
<dbReference type="GO" id="GO:0034353">
    <property type="term" value="F:mRNA 5'-diphosphatase activity"/>
    <property type="evidence" value="ECO:0007669"/>
    <property type="project" value="TreeGrafter"/>
</dbReference>
<keyword evidence="1" id="KW-0694">RNA-binding</keyword>
<dbReference type="PANTHER" id="PTHR12395:SF12">
    <property type="entry name" value="DECAPPING NUCLEASE"/>
    <property type="match status" value="1"/>
</dbReference>